<dbReference type="RefSeq" id="WP_067669829.1">
    <property type="nucleotide sequence ID" value="NZ_CBCSIK010000012.1"/>
</dbReference>
<keyword evidence="1" id="KW-0812">Transmembrane</keyword>
<protein>
    <recommendedName>
        <fullName evidence="4">DUF3137 domain-containing protein</fullName>
    </recommendedName>
</protein>
<reference evidence="2 3" key="1">
    <citation type="submission" date="2016-03" db="EMBL/GenBank/DDBJ databases">
        <title>Acinetobacter genomospecies 28 strain ANC 4149.</title>
        <authorList>
            <person name="Radolfova-Krizova L."/>
            <person name="Nemec A."/>
        </authorList>
    </citation>
    <scope>NUCLEOTIDE SEQUENCE [LARGE SCALE GENOMIC DNA]</scope>
    <source>
        <strain evidence="2 3">ANC 4149</strain>
    </source>
</reference>
<name>A0A151Y0N9_9GAMM</name>
<keyword evidence="1" id="KW-1133">Transmembrane helix</keyword>
<sequence length="342" mass="39875">MPIDSVKHSIHIRRKKNAVVFQNIARLWDLGRNAHSHQDILDGLHPWNAPITLRFENLLPRLLAFIGILIILPIFFQASHFWAQLCLLAGLMMIFWAYLSYEQDDPIEEVIEFLERESIAKKYQLNFGRQPQHISVPLNPLQFIAQLKNLFPVFNQGSIANNISNYASSVWEDEDGRQHQVLVFQYHYISEIKVRDKDGEELKLKEVHKDLWGVFVFDVEQQGIAVTSMNTPFYYPFSFPWHSSDIQINQKLKFYGSDEMQTAKLMSPGFVLRIADFFQHRQGNLMFHPTSRILCFLGPQDLFQVSSKSSKIEDISALRGHLRTFKLTSLENLKQDLTHFLK</sequence>
<organism evidence="2 3">
    <name type="scientific">Acinetobacter pragensis</name>
    <dbReference type="NCBI Taxonomy" id="1806892"/>
    <lineage>
        <taxon>Bacteria</taxon>
        <taxon>Pseudomonadati</taxon>
        <taxon>Pseudomonadota</taxon>
        <taxon>Gammaproteobacteria</taxon>
        <taxon>Moraxellales</taxon>
        <taxon>Moraxellaceae</taxon>
        <taxon>Acinetobacter</taxon>
    </lineage>
</organism>
<dbReference type="OrthoDB" id="6699489at2"/>
<keyword evidence="1" id="KW-0472">Membrane</keyword>
<proteinExistence type="predicted"/>
<evidence type="ECO:0000256" key="1">
    <source>
        <dbReference type="SAM" id="Phobius"/>
    </source>
</evidence>
<dbReference type="EMBL" id="LUAW01000024">
    <property type="protein sequence ID" value="KYQ71602.1"/>
    <property type="molecule type" value="Genomic_DNA"/>
</dbReference>
<feature type="transmembrane region" description="Helical" evidence="1">
    <location>
        <begin position="58"/>
        <end position="75"/>
    </location>
</feature>
<gene>
    <name evidence="2" type="ORF">AZH43_14005</name>
</gene>
<evidence type="ECO:0000313" key="3">
    <source>
        <dbReference type="Proteomes" id="UP000076276"/>
    </source>
</evidence>
<keyword evidence="3" id="KW-1185">Reference proteome</keyword>
<evidence type="ECO:0000313" key="2">
    <source>
        <dbReference type="EMBL" id="KYQ71602.1"/>
    </source>
</evidence>
<dbReference type="STRING" id="1806892.AZH43_14005"/>
<evidence type="ECO:0008006" key="4">
    <source>
        <dbReference type="Google" id="ProtNLM"/>
    </source>
</evidence>
<dbReference type="AlphaFoldDB" id="A0A151Y0N9"/>
<comment type="caution">
    <text evidence="2">The sequence shown here is derived from an EMBL/GenBank/DDBJ whole genome shotgun (WGS) entry which is preliminary data.</text>
</comment>
<accession>A0A151Y0N9</accession>
<dbReference type="Proteomes" id="UP000076276">
    <property type="component" value="Unassembled WGS sequence"/>
</dbReference>